<organism evidence="4 5">
    <name type="scientific">Prosthecobacter dejongeii</name>
    <dbReference type="NCBI Taxonomy" id="48465"/>
    <lineage>
        <taxon>Bacteria</taxon>
        <taxon>Pseudomonadati</taxon>
        <taxon>Verrucomicrobiota</taxon>
        <taxon>Verrucomicrobiia</taxon>
        <taxon>Verrucomicrobiales</taxon>
        <taxon>Verrucomicrobiaceae</taxon>
        <taxon>Prosthecobacter</taxon>
    </lineage>
</organism>
<dbReference type="Proteomes" id="UP000534294">
    <property type="component" value="Unassembled WGS sequence"/>
</dbReference>
<dbReference type="GO" id="GO:0016740">
    <property type="term" value="F:transferase activity"/>
    <property type="evidence" value="ECO:0007669"/>
    <property type="project" value="UniProtKB-KW"/>
</dbReference>
<comment type="caution">
    <text evidence="4">The sequence shown here is derived from an EMBL/GenBank/DDBJ whole genome shotgun (WGS) entry which is preliminary data.</text>
</comment>
<keyword evidence="4" id="KW-0808">Transferase</keyword>
<dbReference type="RefSeq" id="WP_184206373.1">
    <property type="nucleotide sequence ID" value="NZ_JACHIF010000002.1"/>
</dbReference>
<feature type="domain" description="Polysaccharide pyruvyl transferase" evidence="3">
    <location>
        <begin position="39"/>
        <end position="345"/>
    </location>
</feature>
<dbReference type="Pfam" id="PF04230">
    <property type="entry name" value="PS_pyruv_trans"/>
    <property type="match status" value="1"/>
</dbReference>
<dbReference type="PANTHER" id="PTHR36836:SF1">
    <property type="entry name" value="COLANIC ACID BIOSYNTHESIS PROTEIN WCAK"/>
    <property type="match status" value="1"/>
</dbReference>
<name>A0A7W7YJ22_9BACT</name>
<feature type="chain" id="PRO_5030630953" evidence="2">
    <location>
        <begin position="22"/>
        <end position="422"/>
    </location>
</feature>
<evidence type="ECO:0000259" key="3">
    <source>
        <dbReference type="Pfam" id="PF04230"/>
    </source>
</evidence>
<dbReference type="PROSITE" id="PS51318">
    <property type="entry name" value="TAT"/>
    <property type="match status" value="1"/>
</dbReference>
<evidence type="ECO:0000256" key="2">
    <source>
        <dbReference type="SAM" id="SignalP"/>
    </source>
</evidence>
<feature type="signal peptide" evidence="2">
    <location>
        <begin position="1"/>
        <end position="21"/>
    </location>
</feature>
<keyword evidence="5" id="KW-1185">Reference proteome</keyword>
<proteinExistence type="predicted"/>
<dbReference type="EMBL" id="JACHIF010000002">
    <property type="protein sequence ID" value="MBB5036957.1"/>
    <property type="molecule type" value="Genomic_DNA"/>
</dbReference>
<reference evidence="4 5" key="1">
    <citation type="submission" date="2020-08" db="EMBL/GenBank/DDBJ databases">
        <title>Genomic Encyclopedia of Type Strains, Phase IV (KMG-IV): sequencing the most valuable type-strain genomes for metagenomic binning, comparative biology and taxonomic classification.</title>
        <authorList>
            <person name="Goeker M."/>
        </authorList>
    </citation>
    <scope>NUCLEOTIDE SEQUENCE [LARGE SCALE GENOMIC DNA]</scope>
    <source>
        <strain evidence="4 5">DSM 12251</strain>
    </source>
</reference>
<feature type="region of interest" description="Disordered" evidence="1">
    <location>
        <begin position="227"/>
        <end position="252"/>
    </location>
</feature>
<evidence type="ECO:0000256" key="1">
    <source>
        <dbReference type="SAM" id="MobiDB-lite"/>
    </source>
</evidence>
<protein>
    <submittedName>
        <fullName evidence="4">Polysaccharide pyruvyl transferase WcaK-like protein</fullName>
    </submittedName>
</protein>
<dbReference type="InterPro" id="IPR007345">
    <property type="entry name" value="Polysacch_pyruvyl_Trfase"/>
</dbReference>
<keyword evidence="2" id="KW-0732">Signal</keyword>
<evidence type="ECO:0000313" key="4">
    <source>
        <dbReference type="EMBL" id="MBB5036957.1"/>
    </source>
</evidence>
<dbReference type="InterPro" id="IPR006311">
    <property type="entry name" value="TAT_signal"/>
</dbReference>
<evidence type="ECO:0000313" key="5">
    <source>
        <dbReference type="Proteomes" id="UP000534294"/>
    </source>
</evidence>
<sequence>MTTRRSFLSAVTAALGGSLFAANGQPKKVLLMSAWDTVNIGDIGHTPGTLHILEQHLPEVKVVVWAMKLDERVLAMLKRRFPKAEFLQGNLTGKKPNDEALRAAIASCDVFIRNSGMGQDTSWMKHCRDLGKPYGVYGQSYFDTMVTGDKGAENMALLNTAAFIYTRESRTLKMLQGAGVKTPVLEFAPDGCFGIDVRDEERGLATMKKLGLEDKKFITVLLRTNTPKAPGVDDPRPQKLNPLHPTPQQVEDDQRRAAGFRELITKWVQATGYKVLIAPETFKEMEHNKRLIHDPLPKEIQKHVVNLEYFWNADEAASIFARAHTVVCHEPHSPIIALANGTPIIHWFSEFHGLKCWMFEDIGLKDWLLEIDTIPAETVFQTVMAIEKDYPAAQAKVKKAMDFVKERQTSTMSVVGKVIQAR</sequence>
<dbReference type="AlphaFoldDB" id="A0A7W7YJ22"/>
<dbReference type="PANTHER" id="PTHR36836">
    <property type="entry name" value="COLANIC ACID BIOSYNTHESIS PROTEIN WCAK"/>
    <property type="match status" value="1"/>
</dbReference>
<gene>
    <name evidence="4" type="ORF">HNQ64_001199</name>
</gene>
<accession>A0A7W7YJ22</accession>